<evidence type="ECO:0000313" key="4">
    <source>
        <dbReference type="EMBL" id="RIB24414.1"/>
    </source>
</evidence>
<keyword evidence="1" id="KW-0547">Nucleotide-binding</keyword>
<proteinExistence type="predicted"/>
<dbReference type="InterPro" id="IPR051681">
    <property type="entry name" value="Ser/Thr_Kinases-Pseudokinases"/>
</dbReference>
<dbReference type="PANTHER" id="PTHR44329">
    <property type="entry name" value="SERINE/THREONINE-PROTEIN KINASE TNNI3K-RELATED"/>
    <property type="match status" value="1"/>
</dbReference>
<dbReference type="Pfam" id="PF07714">
    <property type="entry name" value="PK_Tyr_Ser-Thr"/>
    <property type="match status" value="1"/>
</dbReference>
<dbReference type="InterPro" id="IPR000719">
    <property type="entry name" value="Prot_kinase_dom"/>
</dbReference>
<feature type="transmembrane region" description="Helical" evidence="2">
    <location>
        <begin position="151"/>
        <end position="170"/>
    </location>
</feature>
<keyword evidence="5" id="KW-1185">Reference proteome</keyword>
<dbReference type="GO" id="GO:0005524">
    <property type="term" value="F:ATP binding"/>
    <property type="evidence" value="ECO:0007669"/>
    <property type="project" value="UniProtKB-UniRule"/>
</dbReference>
<dbReference type="InterPro" id="IPR001245">
    <property type="entry name" value="Ser-Thr/Tyr_kinase_cat_dom"/>
</dbReference>
<feature type="domain" description="Protein kinase" evidence="3">
    <location>
        <begin position="77"/>
        <end position="316"/>
    </location>
</feature>
<dbReference type="Gene3D" id="3.30.200.20">
    <property type="entry name" value="Phosphorylase Kinase, domain 1"/>
    <property type="match status" value="1"/>
</dbReference>
<dbReference type="GO" id="GO:0004674">
    <property type="term" value="F:protein serine/threonine kinase activity"/>
    <property type="evidence" value="ECO:0007669"/>
    <property type="project" value="TreeGrafter"/>
</dbReference>
<evidence type="ECO:0000256" key="2">
    <source>
        <dbReference type="SAM" id="Phobius"/>
    </source>
</evidence>
<keyword evidence="2" id="KW-0472">Membrane</keyword>
<feature type="binding site" evidence="1">
    <location>
        <position position="106"/>
    </location>
    <ligand>
        <name>ATP</name>
        <dbReference type="ChEBI" id="CHEBI:30616"/>
    </ligand>
</feature>
<dbReference type="InterPro" id="IPR017441">
    <property type="entry name" value="Protein_kinase_ATP_BS"/>
</dbReference>
<organism evidence="4 5">
    <name type="scientific">Gigaspora rosea</name>
    <dbReference type="NCBI Taxonomy" id="44941"/>
    <lineage>
        <taxon>Eukaryota</taxon>
        <taxon>Fungi</taxon>
        <taxon>Fungi incertae sedis</taxon>
        <taxon>Mucoromycota</taxon>
        <taxon>Glomeromycotina</taxon>
        <taxon>Glomeromycetes</taxon>
        <taxon>Diversisporales</taxon>
        <taxon>Gigasporaceae</taxon>
        <taxon>Gigaspora</taxon>
    </lineage>
</organism>
<dbReference type="Gene3D" id="1.10.510.10">
    <property type="entry name" value="Transferase(Phosphotransferase) domain 1"/>
    <property type="match status" value="1"/>
</dbReference>
<dbReference type="Proteomes" id="UP000266673">
    <property type="component" value="Unassembled WGS sequence"/>
</dbReference>
<protein>
    <submittedName>
        <fullName evidence="4">Kinase-like domain-containing protein</fullName>
    </submittedName>
</protein>
<evidence type="ECO:0000313" key="5">
    <source>
        <dbReference type="Proteomes" id="UP000266673"/>
    </source>
</evidence>
<reference evidence="4 5" key="1">
    <citation type="submission" date="2018-06" db="EMBL/GenBank/DDBJ databases">
        <title>Comparative genomics reveals the genomic features of Rhizophagus irregularis, R. cerebriforme, R. diaphanum and Gigaspora rosea, and their symbiotic lifestyle signature.</title>
        <authorList>
            <person name="Morin E."/>
            <person name="San Clemente H."/>
            <person name="Chen E.C.H."/>
            <person name="De La Providencia I."/>
            <person name="Hainaut M."/>
            <person name="Kuo A."/>
            <person name="Kohler A."/>
            <person name="Murat C."/>
            <person name="Tang N."/>
            <person name="Roy S."/>
            <person name="Loubradou J."/>
            <person name="Henrissat B."/>
            <person name="Grigoriev I.V."/>
            <person name="Corradi N."/>
            <person name="Roux C."/>
            <person name="Martin F.M."/>
        </authorList>
    </citation>
    <scope>NUCLEOTIDE SEQUENCE [LARGE SCALE GENOMIC DNA]</scope>
    <source>
        <strain evidence="4 5">DAOM 194757</strain>
    </source>
</reference>
<keyword evidence="4" id="KW-0418">Kinase</keyword>
<evidence type="ECO:0000256" key="1">
    <source>
        <dbReference type="PROSITE-ProRule" id="PRU10141"/>
    </source>
</evidence>
<dbReference type="Pfam" id="PF00069">
    <property type="entry name" value="Pkinase"/>
    <property type="match status" value="1"/>
</dbReference>
<evidence type="ECO:0000259" key="3">
    <source>
        <dbReference type="PROSITE" id="PS50011"/>
    </source>
</evidence>
<dbReference type="STRING" id="44941.A0A397VPJ6"/>
<comment type="caution">
    <text evidence="4">The sequence shown here is derived from an EMBL/GenBank/DDBJ whole genome shotgun (WGS) entry which is preliminary data.</text>
</comment>
<dbReference type="PROSITE" id="PS50011">
    <property type="entry name" value="PROTEIN_KINASE_DOM"/>
    <property type="match status" value="1"/>
</dbReference>
<dbReference type="EMBL" id="QKWP01000217">
    <property type="protein sequence ID" value="RIB24414.1"/>
    <property type="molecule type" value="Genomic_DNA"/>
</dbReference>
<dbReference type="SUPFAM" id="SSF56112">
    <property type="entry name" value="Protein kinase-like (PK-like)"/>
    <property type="match status" value="1"/>
</dbReference>
<keyword evidence="2" id="KW-0812">Transmembrane</keyword>
<gene>
    <name evidence="4" type="ORF">C2G38_2283883</name>
</gene>
<keyword evidence="4" id="KW-0808">Transferase</keyword>
<sequence>MPSDIYSLGVVFWELSSGDRETPIAVTPIGFKGHYPEIEGICKKLDHMRLEPIYKDMFEKNAFGKKFEYSSFENKTEISKEKIGEGGYGIIHKVYLEDIKKIVALKTLEHDDEEAFIREVKCTTKANHDNIIKFLELYKIGLLGLEWQKKFLAGLTVCMGQIFFIGIFMIKTLVHEGRMIITDFDLSKSLDDETESISSGVYGRCEYCDPNHLPEPLKYKWNKHSDIYSIGVLFWELSSGAPPFKDFKNKPTKISCRLLKGQREHPIEGTPIDFQNLYYAAWNGNPDNRPNINEICNKLGQIRLELVYEKVLYYFFY</sequence>
<dbReference type="InterPro" id="IPR011009">
    <property type="entry name" value="Kinase-like_dom_sf"/>
</dbReference>
<keyword evidence="2" id="KW-1133">Transmembrane helix</keyword>
<name>A0A397VPJ6_9GLOM</name>
<dbReference type="PROSITE" id="PS00107">
    <property type="entry name" value="PROTEIN_KINASE_ATP"/>
    <property type="match status" value="1"/>
</dbReference>
<accession>A0A397VPJ6</accession>
<dbReference type="AlphaFoldDB" id="A0A397VPJ6"/>
<keyword evidence="1" id="KW-0067">ATP-binding</keyword>